<dbReference type="AlphaFoldDB" id="A0A0A9HCE8"/>
<accession>A0A0A9HCE8</accession>
<reference evidence="1" key="1">
    <citation type="submission" date="2014-09" db="EMBL/GenBank/DDBJ databases">
        <authorList>
            <person name="Magalhaes I.L.F."/>
            <person name="Oliveira U."/>
            <person name="Santos F.R."/>
            <person name="Vidigal T.H.D.A."/>
            <person name="Brescovit A.D."/>
            <person name="Santos A.J."/>
        </authorList>
    </citation>
    <scope>NUCLEOTIDE SEQUENCE</scope>
    <source>
        <tissue evidence="1">Shoot tissue taken approximately 20 cm above the soil surface</tissue>
    </source>
</reference>
<sequence length="27" mass="3188">MYSDKQINFDISCLAILSARWQIIMVK</sequence>
<reference evidence="1" key="2">
    <citation type="journal article" date="2015" name="Data Brief">
        <title>Shoot transcriptome of the giant reed, Arundo donax.</title>
        <authorList>
            <person name="Barrero R.A."/>
            <person name="Guerrero F.D."/>
            <person name="Moolhuijzen P."/>
            <person name="Goolsby J.A."/>
            <person name="Tidwell J."/>
            <person name="Bellgard S.E."/>
            <person name="Bellgard M.I."/>
        </authorList>
    </citation>
    <scope>NUCLEOTIDE SEQUENCE</scope>
    <source>
        <tissue evidence="1">Shoot tissue taken approximately 20 cm above the soil surface</tissue>
    </source>
</reference>
<name>A0A0A9HCE8_ARUDO</name>
<dbReference type="EMBL" id="GBRH01167333">
    <property type="protein sequence ID" value="JAE30563.1"/>
    <property type="molecule type" value="Transcribed_RNA"/>
</dbReference>
<organism evidence="1">
    <name type="scientific">Arundo donax</name>
    <name type="common">Giant reed</name>
    <name type="synonym">Donax arundinaceus</name>
    <dbReference type="NCBI Taxonomy" id="35708"/>
    <lineage>
        <taxon>Eukaryota</taxon>
        <taxon>Viridiplantae</taxon>
        <taxon>Streptophyta</taxon>
        <taxon>Embryophyta</taxon>
        <taxon>Tracheophyta</taxon>
        <taxon>Spermatophyta</taxon>
        <taxon>Magnoliopsida</taxon>
        <taxon>Liliopsida</taxon>
        <taxon>Poales</taxon>
        <taxon>Poaceae</taxon>
        <taxon>PACMAD clade</taxon>
        <taxon>Arundinoideae</taxon>
        <taxon>Arundineae</taxon>
        <taxon>Arundo</taxon>
    </lineage>
</organism>
<evidence type="ECO:0000313" key="1">
    <source>
        <dbReference type="EMBL" id="JAE30563.1"/>
    </source>
</evidence>
<protein>
    <submittedName>
        <fullName evidence="1">Uncharacterized protein</fullName>
    </submittedName>
</protein>
<proteinExistence type="predicted"/>